<evidence type="ECO:0000313" key="2">
    <source>
        <dbReference type="Proteomes" id="UP000760407"/>
    </source>
</evidence>
<comment type="caution">
    <text evidence="1">The sequence shown here is derived from an EMBL/GenBank/DDBJ whole genome shotgun (WGS) entry which is preliminary data.</text>
</comment>
<protein>
    <submittedName>
        <fullName evidence="1">Uncharacterized protein</fullName>
    </submittedName>
</protein>
<proteinExistence type="predicted"/>
<dbReference type="EMBL" id="JACTSG010000007">
    <property type="protein sequence ID" value="MBK2303259.1"/>
    <property type="molecule type" value="Genomic_DNA"/>
</dbReference>
<name>A0ABS1GEK5_9GAMM</name>
<gene>
    <name evidence="1" type="ORF">IBE52_10065</name>
</gene>
<dbReference type="RefSeq" id="WP_200167647.1">
    <property type="nucleotide sequence ID" value="NZ_JACTSG010000007.1"/>
</dbReference>
<keyword evidence="2" id="KW-1185">Reference proteome</keyword>
<accession>A0ABS1GEK5</accession>
<organism evidence="1 2">
    <name type="scientific">Francisella philomiragia</name>
    <dbReference type="NCBI Taxonomy" id="28110"/>
    <lineage>
        <taxon>Bacteria</taxon>
        <taxon>Pseudomonadati</taxon>
        <taxon>Pseudomonadota</taxon>
        <taxon>Gammaproteobacteria</taxon>
        <taxon>Thiotrichales</taxon>
        <taxon>Francisellaceae</taxon>
        <taxon>Francisella</taxon>
    </lineage>
</organism>
<sequence>MKKLIPILLVIIIIQLSYLCFESYTSSAILHELAKAECDNNYPNMCKFLDKKEFDEKGFVKSY</sequence>
<dbReference type="Proteomes" id="UP000760407">
    <property type="component" value="Unassembled WGS sequence"/>
</dbReference>
<reference evidence="1 2" key="1">
    <citation type="submission" date="2020-08" db="EMBL/GenBank/DDBJ databases">
        <title>Comparative genomics of Francisella species.</title>
        <authorList>
            <person name="Sahl J."/>
            <person name="Sjodin A."/>
            <person name="Wagner D."/>
            <person name="Forsman M."/>
        </authorList>
    </citation>
    <scope>NUCLEOTIDE SEQUENCE [LARGE SCALE GENOMIC DNA]</scope>
    <source>
        <strain evidence="1 2">F1093</strain>
    </source>
</reference>
<evidence type="ECO:0000313" key="1">
    <source>
        <dbReference type="EMBL" id="MBK2303259.1"/>
    </source>
</evidence>